<evidence type="ECO:0000313" key="2">
    <source>
        <dbReference type="EMBL" id="SEN84602.1"/>
    </source>
</evidence>
<reference evidence="2 3" key="1">
    <citation type="submission" date="2016-10" db="EMBL/GenBank/DDBJ databases">
        <authorList>
            <person name="de Groot N.N."/>
        </authorList>
    </citation>
    <scope>NUCLEOTIDE SEQUENCE [LARGE SCALE GENOMIC DNA]</scope>
    <source>
        <strain evidence="2 3">DSM 16213</strain>
    </source>
</reference>
<sequence length="106" mass="10928">MGWLARALLGPLIWAALFSAVYALHGVGCAQGWSARPVPLIGDLQRLVLVTLWLAGLAVHLAQITLTAVPQGVTGRIVTAGGWIGFVSSGVTLMPVIATSTCLGPL</sequence>
<dbReference type="EMBL" id="FOCI01000044">
    <property type="protein sequence ID" value="SEN84602.1"/>
    <property type="molecule type" value="Genomic_DNA"/>
</dbReference>
<dbReference type="RefSeq" id="WP_089905822.1">
    <property type="nucleotide sequence ID" value="NZ_FOCI01000044.1"/>
</dbReference>
<keyword evidence="1" id="KW-0472">Membrane</keyword>
<dbReference type="STRING" id="245187.SAMN04488003_1443"/>
<dbReference type="OrthoDB" id="7433399at2"/>
<gene>
    <name evidence="2" type="ORF">SAMN04488003_1443</name>
</gene>
<name>A0A1H8JV46_9RHOB</name>
<organism evidence="2 3">
    <name type="scientific">Loktanella fryxellensis</name>
    <dbReference type="NCBI Taxonomy" id="245187"/>
    <lineage>
        <taxon>Bacteria</taxon>
        <taxon>Pseudomonadati</taxon>
        <taxon>Pseudomonadota</taxon>
        <taxon>Alphaproteobacteria</taxon>
        <taxon>Rhodobacterales</taxon>
        <taxon>Roseobacteraceae</taxon>
        <taxon>Loktanella</taxon>
    </lineage>
</organism>
<keyword evidence="1" id="KW-0812">Transmembrane</keyword>
<evidence type="ECO:0000313" key="3">
    <source>
        <dbReference type="Proteomes" id="UP000199585"/>
    </source>
</evidence>
<keyword evidence="3" id="KW-1185">Reference proteome</keyword>
<feature type="transmembrane region" description="Helical" evidence="1">
    <location>
        <begin position="47"/>
        <end position="66"/>
    </location>
</feature>
<feature type="transmembrane region" description="Helical" evidence="1">
    <location>
        <begin position="78"/>
        <end position="98"/>
    </location>
</feature>
<dbReference type="AlphaFoldDB" id="A0A1H8JV46"/>
<proteinExistence type="predicted"/>
<dbReference type="Proteomes" id="UP000199585">
    <property type="component" value="Unassembled WGS sequence"/>
</dbReference>
<keyword evidence="1" id="KW-1133">Transmembrane helix</keyword>
<protein>
    <submittedName>
        <fullName evidence="2">Uncharacterized protein</fullName>
    </submittedName>
</protein>
<evidence type="ECO:0000256" key="1">
    <source>
        <dbReference type="SAM" id="Phobius"/>
    </source>
</evidence>
<accession>A0A1H8JV46</accession>